<dbReference type="KEGG" id="hch:HCH_04028"/>
<protein>
    <recommendedName>
        <fullName evidence="2">histidine kinase</fullName>
        <ecNumber evidence="2">2.7.13.3</ecNumber>
    </recommendedName>
</protein>
<keyword evidence="6" id="KW-0808">Transferase</keyword>
<evidence type="ECO:0000256" key="2">
    <source>
        <dbReference type="ARBA" id="ARBA00012438"/>
    </source>
</evidence>
<dbReference type="EC" id="2.7.13.3" evidence="2"/>
<dbReference type="OrthoDB" id="1931120at2"/>
<dbReference type="HOGENOM" id="CLU_449612_0_0_6"/>
<keyword evidence="4" id="KW-0175">Coiled coil</keyword>
<dbReference type="Gene3D" id="3.30.565.10">
    <property type="entry name" value="Histidine kinase-like ATPase, C-terminal domain"/>
    <property type="match status" value="1"/>
</dbReference>
<dbReference type="Gene3D" id="1.10.287.130">
    <property type="match status" value="1"/>
</dbReference>
<dbReference type="eggNOG" id="COG4191">
    <property type="taxonomic scope" value="Bacteria"/>
</dbReference>
<dbReference type="PRINTS" id="PR00344">
    <property type="entry name" value="BCTRLSENSOR"/>
</dbReference>
<comment type="catalytic activity">
    <reaction evidence="1">
        <text>ATP + protein L-histidine = ADP + protein N-phospho-L-histidine.</text>
        <dbReference type="EC" id="2.7.13.3"/>
    </reaction>
</comment>
<keyword evidence="6" id="KW-0418">Kinase</keyword>
<evidence type="ECO:0000313" key="7">
    <source>
        <dbReference type="Proteomes" id="UP000000238"/>
    </source>
</evidence>
<reference evidence="6 7" key="1">
    <citation type="journal article" date="2005" name="Nucleic Acids Res.">
        <title>Genomic blueprint of Hahella chejuensis, a marine microbe producing an algicidal agent.</title>
        <authorList>
            <person name="Jeong H."/>
            <person name="Yim J.H."/>
            <person name="Lee C."/>
            <person name="Choi S.-H."/>
            <person name="Park Y.K."/>
            <person name="Yoon S.H."/>
            <person name="Hur C.-G."/>
            <person name="Kang H.-Y."/>
            <person name="Kim D."/>
            <person name="Lee H.H."/>
            <person name="Park K.H."/>
            <person name="Park S.-H."/>
            <person name="Park H.-S."/>
            <person name="Lee H.K."/>
            <person name="Oh T.K."/>
            <person name="Kim J.F."/>
        </authorList>
    </citation>
    <scope>NUCLEOTIDE SEQUENCE [LARGE SCALE GENOMIC DNA]</scope>
    <source>
        <strain evidence="6 7">KCTC 2396</strain>
    </source>
</reference>
<dbReference type="PANTHER" id="PTHR43065">
    <property type="entry name" value="SENSOR HISTIDINE KINASE"/>
    <property type="match status" value="1"/>
</dbReference>
<dbReference type="AlphaFoldDB" id="Q2SF31"/>
<keyword evidence="3" id="KW-0597">Phosphoprotein</keyword>
<dbReference type="SMART" id="SM00387">
    <property type="entry name" value="HATPase_c"/>
    <property type="match status" value="1"/>
</dbReference>
<evidence type="ECO:0000259" key="5">
    <source>
        <dbReference type="PROSITE" id="PS50109"/>
    </source>
</evidence>
<dbReference type="InterPro" id="IPR004358">
    <property type="entry name" value="Sig_transdc_His_kin-like_C"/>
</dbReference>
<dbReference type="SUPFAM" id="SSF47384">
    <property type="entry name" value="Homodimeric domain of signal transducing histidine kinase"/>
    <property type="match status" value="1"/>
</dbReference>
<sequence>MLLYKVVHDAGGNQGNISELLEALFAEDEGVSVSWMWLDPQSQYIAQHLQSSVISFRFKWGEEALNSLRDRVDESEPNAWIGFELPLANGKALHGWHIKIKLSESASSAIAVCADEPFQLSERLDSKLSWAMTTLGLTRRNEVLQYQLTDLQKLMLFQVVWAETLEWIKGVEHEDDEFFRELLVRLEIVTGASGSALELRGQRGEPSKWLEKGLTLAKLKSIAAALGDESILESEKSLCLGDLSEKCQPPGSCHEIDQLNIFPIQTGDGVCKGTLYLAKSKGKPVFSLADEMYISQMVSQAYSGFEKNALLAELEKSNQQLVLERQQQEKLISQLQDTRAQLLQSEKLASIGQLAAGVAHEINNPIGYVSSNLTTLNEYISTLFELLDEIEERFGGDKTEVKAIFKELEEKYETEYIRGDVTDLMKESNEGIYRVKQIIQSLKDFSRPDTGQFELGDLNQYINKTLNIVHNEIKYKAEVIKDFGDLPKIEMVESQIGQVILNLVVNAGHAIEHNGVIRVSTKVVEDGFVCVSVADNGSGIAKENLSKLYDPFFTTKPVGQGTGLGLALSYGIVNKHHGRLEVESELGKGTTFYVYLPVKQPKQGEAQ</sequence>
<accession>Q2SF31</accession>
<organism evidence="6 7">
    <name type="scientific">Hahella chejuensis (strain KCTC 2396)</name>
    <dbReference type="NCBI Taxonomy" id="349521"/>
    <lineage>
        <taxon>Bacteria</taxon>
        <taxon>Pseudomonadati</taxon>
        <taxon>Pseudomonadota</taxon>
        <taxon>Gammaproteobacteria</taxon>
        <taxon>Oceanospirillales</taxon>
        <taxon>Hahellaceae</taxon>
        <taxon>Hahella</taxon>
    </lineage>
</organism>
<dbReference type="GO" id="GO:0000155">
    <property type="term" value="F:phosphorelay sensor kinase activity"/>
    <property type="evidence" value="ECO:0007669"/>
    <property type="project" value="InterPro"/>
</dbReference>
<name>Q2SF31_HAHCH</name>
<dbReference type="InterPro" id="IPR036890">
    <property type="entry name" value="HATPase_C_sf"/>
</dbReference>
<keyword evidence="7" id="KW-1185">Reference proteome</keyword>
<dbReference type="CDD" id="cd00082">
    <property type="entry name" value="HisKA"/>
    <property type="match status" value="1"/>
</dbReference>
<dbReference type="RefSeq" id="WP_011397810.1">
    <property type="nucleotide sequence ID" value="NC_007645.1"/>
</dbReference>
<dbReference type="STRING" id="349521.HCH_04028"/>
<dbReference type="InterPro" id="IPR003661">
    <property type="entry name" value="HisK_dim/P_dom"/>
</dbReference>
<evidence type="ECO:0000256" key="1">
    <source>
        <dbReference type="ARBA" id="ARBA00000085"/>
    </source>
</evidence>
<dbReference type="InterPro" id="IPR005467">
    <property type="entry name" value="His_kinase_dom"/>
</dbReference>
<dbReference type="EMBL" id="CP000155">
    <property type="protein sequence ID" value="ABC30743.1"/>
    <property type="molecule type" value="Genomic_DNA"/>
</dbReference>
<dbReference type="InterPro" id="IPR003594">
    <property type="entry name" value="HATPase_dom"/>
</dbReference>
<evidence type="ECO:0000256" key="4">
    <source>
        <dbReference type="SAM" id="Coils"/>
    </source>
</evidence>
<evidence type="ECO:0000313" key="6">
    <source>
        <dbReference type="EMBL" id="ABC30743.1"/>
    </source>
</evidence>
<feature type="domain" description="Histidine kinase" evidence="5">
    <location>
        <begin position="357"/>
        <end position="600"/>
    </location>
</feature>
<dbReference type="PROSITE" id="PS50109">
    <property type="entry name" value="HIS_KIN"/>
    <property type="match status" value="1"/>
</dbReference>
<dbReference type="Pfam" id="PF02518">
    <property type="entry name" value="HATPase_c"/>
    <property type="match status" value="1"/>
</dbReference>
<evidence type="ECO:0000256" key="3">
    <source>
        <dbReference type="ARBA" id="ARBA00022553"/>
    </source>
</evidence>
<feature type="coiled-coil region" evidence="4">
    <location>
        <begin position="307"/>
        <end position="345"/>
    </location>
</feature>
<dbReference type="SUPFAM" id="SSF55874">
    <property type="entry name" value="ATPase domain of HSP90 chaperone/DNA topoisomerase II/histidine kinase"/>
    <property type="match status" value="1"/>
</dbReference>
<dbReference type="PANTHER" id="PTHR43065:SF50">
    <property type="entry name" value="HISTIDINE KINASE"/>
    <property type="match status" value="1"/>
</dbReference>
<gene>
    <name evidence="6" type="ordered locus">HCH_04028</name>
</gene>
<proteinExistence type="predicted"/>
<dbReference type="Proteomes" id="UP000000238">
    <property type="component" value="Chromosome"/>
</dbReference>
<dbReference type="InterPro" id="IPR036097">
    <property type="entry name" value="HisK_dim/P_sf"/>
</dbReference>